<keyword evidence="7" id="KW-1185">Reference proteome</keyword>
<dbReference type="SUPFAM" id="SSF53098">
    <property type="entry name" value="Ribonuclease H-like"/>
    <property type="match status" value="1"/>
</dbReference>
<dbReference type="FunFam" id="3.30.470.10:FF:000008">
    <property type="entry name" value="D-amino-acid transaminase, chloroplastic"/>
    <property type="match status" value="1"/>
</dbReference>
<comment type="cofactor">
    <cofactor evidence="1">
        <name>pyridoxal 5'-phosphate</name>
        <dbReference type="ChEBI" id="CHEBI:597326"/>
    </cofactor>
</comment>
<evidence type="ECO:0000313" key="6">
    <source>
        <dbReference type="EnsemblPlants" id="cds.evm.model.09.213"/>
    </source>
</evidence>
<dbReference type="FunFam" id="3.20.10.10:FF:000002">
    <property type="entry name" value="D-alanine aminotransferase"/>
    <property type="match status" value="1"/>
</dbReference>
<dbReference type="Gene3D" id="3.60.10.10">
    <property type="entry name" value="Endonuclease/exonuclease/phosphatase"/>
    <property type="match status" value="1"/>
</dbReference>
<dbReference type="Gramene" id="evm.model.09.213">
    <property type="protein sequence ID" value="cds.evm.model.09.213"/>
    <property type="gene ID" value="evm.TU.09.213"/>
</dbReference>
<dbReference type="Gene3D" id="3.30.470.10">
    <property type="match status" value="1"/>
</dbReference>
<dbReference type="Gene3D" id="3.30.420.10">
    <property type="entry name" value="Ribonuclease H-like superfamily/Ribonuclease H"/>
    <property type="match status" value="1"/>
</dbReference>
<dbReference type="EnsemblPlants" id="evm.model.09.213">
    <property type="protein sequence ID" value="cds.evm.model.09.213"/>
    <property type="gene ID" value="evm.TU.09.213"/>
</dbReference>
<evidence type="ECO:0000256" key="3">
    <source>
        <dbReference type="ARBA" id="ARBA00022898"/>
    </source>
</evidence>
<evidence type="ECO:0000313" key="7">
    <source>
        <dbReference type="Proteomes" id="UP000596661"/>
    </source>
</evidence>
<dbReference type="Gene3D" id="3.20.10.10">
    <property type="entry name" value="D-amino Acid Aminotransferase, subunit A, domain 2"/>
    <property type="match status" value="1"/>
</dbReference>
<dbReference type="InterPro" id="IPR036397">
    <property type="entry name" value="RNaseH_sf"/>
</dbReference>
<evidence type="ECO:0000256" key="4">
    <source>
        <dbReference type="SAM" id="MobiDB-lite"/>
    </source>
</evidence>
<evidence type="ECO:0000256" key="2">
    <source>
        <dbReference type="ARBA" id="ARBA00009320"/>
    </source>
</evidence>
<dbReference type="InterPro" id="IPR050571">
    <property type="entry name" value="Class-IV_PLP-Dep_Aminotrnsfr"/>
</dbReference>
<proteinExistence type="inferred from homology"/>
<dbReference type="PANTHER" id="PTHR42743:SF22">
    <property type="entry name" value="D-AMINO-ACID TRANSAMINASE, CHLOROPLASTIC"/>
    <property type="match status" value="1"/>
</dbReference>
<dbReference type="InterPro" id="IPR036691">
    <property type="entry name" value="Endo/exonu/phosph_ase_sf"/>
</dbReference>
<evidence type="ECO:0000259" key="5">
    <source>
        <dbReference type="PROSITE" id="PS50878"/>
    </source>
</evidence>
<dbReference type="CDD" id="cd06222">
    <property type="entry name" value="RNase_H_like"/>
    <property type="match status" value="1"/>
</dbReference>
<dbReference type="InterPro" id="IPR043131">
    <property type="entry name" value="BCAT-like_N"/>
</dbReference>
<reference evidence="6" key="1">
    <citation type="submission" date="2018-11" db="EMBL/GenBank/DDBJ databases">
        <authorList>
            <person name="Grassa J C."/>
        </authorList>
    </citation>
    <scope>NUCLEOTIDE SEQUENCE [LARGE SCALE GENOMIC DNA]</scope>
</reference>
<name>A0A803QFF3_CANSA</name>
<sequence length="1440" mass="162071">MKCDTGPTWHFSAFYGAPETQNRIHTWTLLERCKDVAPLMPWLVIGDFNEILSNQNKLGGALRSEAQMDKFRNVLDSCYLYEQPFEGDPYTWIKGRLNTNATKERLDWCFVNDQWQQSFKQITTHHLDYFKSDHRALSVTVLPLEDQLPNNPRRSRFRFEKLWLSDPAAAAIIQKEWKKNLPGTSVENFCSNITSCANSLQLWHTHKYGNMKKKIKEVHHEVEALNNQAVRSMDSMTHLKKMEDTLDELLSQEEVYWHQRSRINWLQSGDENTKFFHAYASSRKSNNTIKTLQNSAGITVHSKKELTEVICSFYEELFTATGTDAAALEQILHTVPRTVTDEMNQLLLRPFSDKDVLDALRSMSPDKSPGRVLNEGHDMSSLNKSVITLIPKIKSPKAMGDYRPISLCNVIYKLISKVLVMRFKDVLPSVISENQSAFLLNRLITDNILVAFELVHHLKHKKQGSKGYSALKLDMSKAFDRVEWDYLSAIMAKMGFANHWISLIMRCLSSNSFSFQLNGEIVGNVWPTRGLRQGDPLSPYLFLICSEGLSRLLSHEEEMGNLLGLKLTRNAPSVSHLLFADDSLLFCQANNNSALAIKEVLDVYHRASGQLLNTQKSIMSFSPNTSNGAQAFFSQTLEMPICECHESYLGLPAYSSHNKQELFSNVKEKIWKLLHAWNDKLFSVGGGMGFRSFIDFNQAMLAKQAWRLFENPNSLLGRLLKHRYFSRNSFLDAHLGHSPSLTWQGIHWGRKLLIKGLRFKVGNGFRIQSGLDPWIPGHDEFKPICYSGPSSMPVSTFILDTMEWNLDLLHNYFAQIDIDRIVTIPLSFYQSQDRMIWHYNTTGEYSVKSGFHLANSISEKNQESQSDDFKSCFLHKYRSAKASNCKNQGFNTLNSETVVPKNTHHGVSSLDSNHTPMNRRFGNDTHSAGVSRENLQNIAENSSQLAQNLQVQPPGSNRPQTNVISWSPPVGNSLKMNVDAAVNITDKKLGIGAVVRNNQGEVIAAFSKPSQGCFRSDEMEAKALFHSLIWATKHQLPLALVETDALRVSSALNSFHRDLSYFSNLIDDVRCLLSSFLGVTVAHVRRQANQAAHGLAKYALELDEDVTWIREIPYPIFSVIAVERLKANRENHKGNQQMLAMYSSIFGGITTDPAAMVIPIDDHMVHRGHGVFDTAVIVEGYLYGLDQHVNRIIRSAGMAKITPAFDKQTLRRILIQTASASKCRNGCLKYWLSVGGGDFELSPSGCNRPTFYAVVFQDDECPSFSFSKGIKVITSSIPIKPPQFATTKSVNYLPNVLSKMEAEEEGAFAGIWLDNEGFVAEGPNMNVAFVTKQNELLMPNFDKILSGCTANRILSLAEGLVSEGKLGGIRVGNVSVEEGKKNTTEMMLIGSFILVLPVIQWDDHIIGNGAEEGSIAQALFNLIIEDMKFGPPSVRVPIPY</sequence>
<dbReference type="Pfam" id="PF01063">
    <property type="entry name" value="Aminotran_4"/>
    <property type="match status" value="1"/>
</dbReference>
<dbReference type="SUPFAM" id="SSF56752">
    <property type="entry name" value="D-aminoacid aminotransferase-like PLP-dependent enzymes"/>
    <property type="match status" value="1"/>
</dbReference>
<dbReference type="PROSITE" id="PS50878">
    <property type="entry name" value="RT_POL"/>
    <property type="match status" value="1"/>
</dbReference>
<dbReference type="SUPFAM" id="SSF56219">
    <property type="entry name" value="DNase I-like"/>
    <property type="match status" value="1"/>
</dbReference>
<dbReference type="GO" id="GO:0003676">
    <property type="term" value="F:nucleic acid binding"/>
    <property type="evidence" value="ECO:0007669"/>
    <property type="project" value="InterPro"/>
</dbReference>
<accession>A0A803QFF3</accession>
<keyword evidence="3" id="KW-0663">Pyridoxal phosphate</keyword>
<dbReference type="Pfam" id="PF13456">
    <property type="entry name" value="RVT_3"/>
    <property type="match status" value="1"/>
</dbReference>
<dbReference type="InterPro" id="IPR000477">
    <property type="entry name" value="RT_dom"/>
</dbReference>
<dbReference type="OMA" id="YIENECE"/>
<feature type="region of interest" description="Disordered" evidence="4">
    <location>
        <begin position="902"/>
        <end position="928"/>
    </location>
</feature>
<dbReference type="Pfam" id="PF00078">
    <property type="entry name" value="RVT_1"/>
    <property type="match status" value="1"/>
</dbReference>
<dbReference type="GO" id="GO:0046394">
    <property type="term" value="P:carboxylic acid biosynthetic process"/>
    <property type="evidence" value="ECO:0007669"/>
    <property type="project" value="UniProtKB-ARBA"/>
</dbReference>
<evidence type="ECO:0000256" key="1">
    <source>
        <dbReference type="ARBA" id="ARBA00001933"/>
    </source>
</evidence>
<protein>
    <recommendedName>
        <fullName evidence="5">Reverse transcriptase domain-containing protein</fullName>
    </recommendedName>
</protein>
<dbReference type="InterPro" id="IPR043502">
    <property type="entry name" value="DNA/RNA_pol_sf"/>
</dbReference>
<dbReference type="GO" id="GO:0008652">
    <property type="term" value="P:amino acid biosynthetic process"/>
    <property type="evidence" value="ECO:0007669"/>
    <property type="project" value="UniProtKB-ARBA"/>
</dbReference>
<comment type="similarity">
    <text evidence="2">Belongs to the class-IV pyridoxal-phosphate-dependent aminotransferase family.</text>
</comment>
<reference evidence="6" key="2">
    <citation type="submission" date="2021-03" db="UniProtKB">
        <authorList>
            <consortium name="EnsemblPlants"/>
        </authorList>
    </citation>
    <scope>IDENTIFICATION</scope>
</reference>
<dbReference type="InterPro" id="IPR043132">
    <property type="entry name" value="BCAT-like_C"/>
</dbReference>
<dbReference type="InterPro" id="IPR044730">
    <property type="entry name" value="RNase_H-like_dom_plant"/>
</dbReference>
<dbReference type="CDD" id="cd01650">
    <property type="entry name" value="RT_nLTR_like"/>
    <property type="match status" value="1"/>
</dbReference>
<feature type="domain" description="Reverse transcriptase" evidence="5">
    <location>
        <begin position="371"/>
        <end position="653"/>
    </location>
</feature>
<organism evidence="6 7">
    <name type="scientific">Cannabis sativa</name>
    <name type="common">Hemp</name>
    <name type="synonym">Marijuana</name>
    <dbReference type="NCBI Taxonomy" id="3483"/>
    <lineage>
        <taxon>Eukaryota</taxon>
        <taxon>Viridiplantae</taxon>
        <taxon>Streptophyta</taxon>
        <taxon>Embryophyta</taxon>
        <taxon>Tracheophyta</taxon>
        <taxon>Spermatophyta</taxon>
        <taxon>Magnoliopsida</taxon>
        <taxon>eudicotyledons</taxon>
        <taxon>Gunneridae</taxon>
        <taxon>Pentapetalae</taxon>
        <taxon>rosids</taxon>
        <taxon>fabids</taxon>
        <taxon>Rosales</taxon>
        <taxon>Cannabaceae</taxon>
        <taxon>Cannabis</taxon>
    </lineage>
</organism>
<dbReference type="InterPro" id="IPR001544">
    <property type="entry name" value="Aminotrans_IV"/>
</dbReference>
<dbReference type="EMBL" id="UZAU01000718">
    <property type="status" value="NOT_ANNOTATED_CDS"/>
    <property type="molecule type" value="Genomic_DNA"/>
</dbReference>
<dbReference type="InterPro" id="IPR036038">
    <property type="entry name" value="Aminotransferase-like"/>
</dbReference>
<dbReference type="PANTHER" id="PTHR42743">
    <property type="entry name" value="AMINO-ACID AMINOTRANSFERASE"/>
    <property type="match status" value="1"/>
</dbReference>
<dbReference type="GO" id="GO:0004523">
    <property type="term" value="F:RNA-DNA hybrid ribonuclease activity"/>
    <property type="evidence" value="ECO:0007669"/>
    <property type="project" value="InterPro"/>
</dbReference>
<dbReference type="Proteomes" id="UP000596661">
    <property type="component" value="Chromosome 9"/>
</dbReference>
<dbReference type="InterPro" id="IPR002156">
    <property type="entry name" value="RNaseH_domain"/>
</dbReference>
<dbReference type="InterPro" id="IPR012337">
    <property type="entry name" value="RNaseH-like_sf"/>
</dbReference>
<feature type="compositionally biased region" description="Polar residues" evidence="4">
    <location>
        <begin position="905"/>
        <end position="916"/>
    </location>
</feature>
<dbReference type="SUPFAM" id="SSF56672">
    <property type="entry name" value="DNA/RNA polymerases"/>
    <property type="match status" value="1"/>
</dbReference>